<dbReference type="AlphaFoldDB" id="A0A0K2JEV1"/>
<evidence type="ECO:0000313" key="2">
    <source>
        <dbReference type="Proteomes" id="UP000062963"/>
    </source>
</evidence>
<dbReference type="STRING" id="273035.SKUN_0022"/>
<dbReference type="PATRIC" id="fig|273035.7.peg.23"/>
<dbReference type="OrthoDB" id="390134at2"/>
<evidence type="ECO:0000313" key="1">
    <source>
        <dbReference type="EMBL" id="ALA96947.1"/>
    </source>
</evidence>
<keyword evidence="2" id="KW-1185">Reference proteome</keyword>
<gene>
    <name evidence="1" type="ORF">SKUN_0022</name>
</gene>
<dbReference type="Proteomes" id="UP000062963">
    <property type="component" value="Chromosome"/>
</dbReference>
<proteinExistence type="predicted"/>
<dbReference type="RefSeq" id="WP_053390330.1">
    <property type="nucleotide sequence ID" value="NZ_CP010899.1"/>
</dbReference>
<dbReference type="KEGG" id="skn:SKUN_0022"/>
<reference evidence="1 2" key="1">
    <citation type="journal article" date="2015" name="Genome Announc.">
        <title>Complete Genome Sequence of Spiroplasma kunkelii Strain CR2-3x, Causal Agent of Corn Stunt Disease in Zea mays L.</title>
        <authorList>
            <person name="Davis R.E."/>
            <person name="Shao J."/>
            <person name="Dally E.L."/>
            <person name="Zhao Y."/>
            <person name="Gasparich G.E."/>
            <person name="Gaynor B.J."/>
            <person name="Athey J.C."/>
            <person name="Harrison N.A."/>
            <person name="Donofrio N."/>
        </authorList>
    </citation>
    <scope>NUCLEOTIDE SEQUENCE [LARGE SCALE GENOMIC DNA]</scope>
    <source>
        <strain evidence="1 2">CR2-3x</strain>
    </source>
</reference>
<dbReference type="EMBL" id="CP010899">
    <property type="protein sequence ID" value="ALA96947.1"/>
    <property type="molecule type" value="Genomic_DNA"/>
</dbReference>
<name>A0A0K2JEV1_SPIKU</name>
<protein>
    <submittedName>
        <fullName evidence="1">Uncharacterized protein</fullName>
    </submittedName>
</protein>
<organism evidence="1 2">
    <name type="scientific">Spiroplasma kunkelii CR2-3x</name>
    <dbReference type="NCBI Taxonomy" id="273035"/>
    <lineage>
        <taxon>Bacteria</taxon>
        <taxon>Bacillati</taxon>
        <taxon>Mycoplasmatota</taxon>
        <taxon>Mollicutes</taxon>
        <taxon>Entomoplasmatales</taxon>
        <taxon>Spiroplasmataceae</taxon>
        <taxon>Spiroplasma</taxon>
    </lineage>
</organism>
<sequence length="304" mass="35968">MWKLLTLITSILENPKIALRIIKLLEKYGNSKIKSILQSIKDIEHQLTQIQYYLNPNILSDLLIKLPKNLEIQLFKDISFLDKNKYKEIINSLTPTENNWTILSSSWCKKGFFQITNKQKLIGNLTILIQSDNDKQKRWYGPYNYPKVHIQVWQAMKSAIGKNGTGAGSVFWNMWLHVWLRSELREYVNWQIYTQQNKGGGDVKLRASRINKNLLELNKEINRYSTNFYQTKDAKLNKNKQFIDNKNWLIQQREYATNLKLGYQKLHTKIISKPKTINFYNEIKKGFNIIKNPINTTKNKIKRK</sequence>
<accession>A0A0K2JEV1</accession>